<proteinExistence type="predicted"/>
<evidence type="ECO:0008006" key="5">
    <source>
        <dbReference type="Google" id="ProtNLM"/>
    </source>
</evidence>
<comment type="caution">
    <text evidence="3">The sequence shown here is derived from an EMBL/GenBank/DDBJ whole genome shotgun (WGS) entry which is preliminary data.</text>
</comment>
<evidence type="ECO:0000256" key="1">
    <source>
        <dbReference type="SAM" id="MobiDB-lite"/>
    </source>
</evidence>
<evidence type="ECO:0000256" key="2">
    <source>
        <dbReference type="SAM" id="SignalP"/>
    </source>
</evidence>
<gene>
    <name evidence="3" type="ORF">E0H26_06530</name>
</gene>
<evidence type="ECO:0000313" key="4">
    <source>
        <dbReference type="Proteomes" id="UP000292274"/>
    </source>
</evidence>
<feature type="chain" id="PRO_5039431957" description="DUF3558 domain-containing protein" evidence="2">
    <location>
        <begin position="20"/>
        <end position="177"/>
    </location>
</feature>
<dbReference type="OrthoDB" id="3386369at2"/>
<organism evidence="3 4">
    <name type="scientific">Micromonospora zingiberis</name>
    <dbReference type="NCBI Taxonomy" id="2053011"/>
    <lineage>
        <taxon>Bacteria</taxon>
        <taxon>Bacillati</taxon>
        <taxon>Actinomycetota</taxon>
        <taxon>Actinomycetes</taxon>
        <taxon>Micromonosporales</taxon>
        <taxon>Micromonosporaceae</taxon>
        <taxon>Micromonospora</taxon>
    </lineage>
</organism>
<feature type="region of interest" description="Disordered" evidence="1">
    <location>
        <begin position="31"/>
        <end position="50"/>
    </location>
</feature>
<name>A0A4R0GQ44_9ACTN</name>
<dbReference type="Proteomes" id="UP000292274">
    <property type="component" value="Unassembled WGS sequence"/>
</dbReference>
<dbReference type="EMBL" id="SJJR01000003">
    <property type="protein sequence ID" value="TCB99057.1"/>
    <property type="molecule type" value="Genomic_DNA"/>
</dbReference>
<protein>
    <recommendedName>
        <fullName evidence="5">DUF3558 domain-containing protein</fullName>
    </recommendedName>
</protein>
<reference evidence="3 4" key="1">
    <citation type="submission" date="2019-02" db="EMBL/GenBank/DDBJ databases">
        <title>Jishengella sp. nov., isolated from a root of Zingiber montanum.</title>
        <authorList>
            <person name="Kuncharoen N."/>
            <person name="Kudo T."/>
            <person name="Masahiro Y."/>
            <person name="Ohkuma M."/>
            <person name="Tanasupawat S."/>
        </authorList>
    </citation>
    <scope>NUCLEOTIDE SEQUENCE [LARGE SCALE GENOMIC DNA]</scope>
    <source>
        <strain evidence="3 4">PLAI 1-1</strain>
    </source>
</reference>
<dbReference type="AlphaFoldDB" id="A0A4R0GQ44"/>
<evidence type="ECO:0000313" key="3">
    <source>
        <dbReference type="EMBL" id="TCB99057.1"/>
    </source>
</evidence>
<feature type="signal peptide" evidence="2">
    <location>
        <begin position="1"/>
        <end position="19"/>
    </location>
</feature>
<keyword evidence="4" id="KW-1185">Reference proteome</keyword>
<sequence length="177" mass="18342">MMALSWSRLAYLSATALLAAALTGCAPFGEQGETAEQPGTAGGGAPPASGAAVVGKHRVSLLQNEGTDGPLRTLNVEPDGRWECVDCAGDGVSSTGTLSEEHVERLQFLLAEPALTKETDEARGYKVTCVGALTSSLLTTAGLITSQDCPGEERPPLAEEILYLLTQNTPAELTSPK</sequence>
<keyword evidence="2" id="KW-0732">Signal</keyword>
<accession>A0A4R0GQ44</accession>